<reference evidence="1 2" key="1">
    <citation type="submission" date="2016-10" db="EMBL/GenBank/DDBJ databases">
        <authorList>
            <person name="de Groot N.N."/>
        </authorList>
    </citation>
    <scope>NUCLEOTIDE SEQUENCE [LARGE SCALE GENOMIC DNA]</scope>
    <source>
        <strain evidence="1 2">CDM_5</strain>
    </source>
</reference>
<sequence>MSTPTKTETDGPVEVSIVTADGPEMISTGGGAIKITAGGTRINTYENEAEKAWNDWAPEFVGDFLALDLPALLEIGGRLYSGDVERYDTVEYLLEGHRSYFVFEPVGDETVRVAFQTREQIDSSLNVPYPTPKSARGYVVNTEEFCKSLLQCAREFQQKASEFGVAKDGFSNQISEVESMLKTA</sequence>
<dbReference type="RefSeq" id="WP_244509622.1">
    <property type="nucleotide sequence ID" value="NZ_FOAD01000003.1"/>
</dbReference>
<accession>A0A1H7MZA2</accession>
<dbReference type="AlphaFoldDB" id="A0A1H7MZA2"/>
<evidence type="ECO:0000313" key="2">
    <source>
        <dbReference type="Proteomes" id="UP000183894"/>
    </source>
</evidence>
<dbReference type="EMBL" id="FOAD01000003">
    <property type="protein sequence ID" value="SEL16652.1"/>
    <property type="molecule type" value="Genomic_DNA"/>
</dbReference>
<gene>
    <name evidence="1" type="ORF">SAMN04488691_103147</name>
</gene>
<organism evidence="1 2">
    <name type="scientific">Haloferax larsenii</name>
    <dbReference type="NCBI Taxonomy" id="302484"/>
    <lineage>
        <taxon>Archaea</taxon>
        <taxon>Methanobacteriati</taxon>
        <taxon>Methanobacteriota</taxon>
        <taxon>Stenosarchaea group</taxon>
        <taxon>Halobacteria</taxon>
        <taxon>Halobacteriales</taxon>
        <taxon>Haloferacaceae</taxon>
        <taxon>Haloferax</taxon>
    </lineage>
</organism>
<evidence type="ECO:0000313" key="1">
    <source>
        <dbReference type="EMBL" id="SEL16652.1"/>
    </source>
</evidence>
<protein>
    <submittedName>
        <fullName evidence="1">Uncharacterized protein</fullName>
    </submittedName>
</protein>
<proteinExistence type="predicted"/>
<dbReference type="Proteomes" id="UP000183894">
    <property type="component" value="Unassembled WGS sequence"/>
</dbReference>
<name>A0A1H7MZA2_HALLR</name>